<dbReference type="PANTHER" id="PTHR39153:SF1">
    <property type="entry name" value="AGR244WP"/>
    <property type="match status" value="1"/>
</dbReference>
<accession>A0A9N9C5S9</accession>
<name>A0A9N9C5S9_9GLOM</name>
<keyword evidence="1" id="KW-1133">Transmembrane helix</keyword>
<protein>
    <submittedName>
        <fullName evidence="2">6922_t:CDS:1</fullName>
    </submittedName>
</protein>
<evidence type="ECO:0000313" key="3">
    <source>
        <dbReference type="Proteomes" id="UP000789739"/>
    </source>
</evidence>
<proteinExistence type="predicted"/>
<evidence type="ECO:0000313" key="2">
    <source>
        <dbReference type="EMBL" id="CAG8592326.1"/>
    </source>
</evidence>
<dbReference type="PANTHER" id="PTHR39153">
    <property type="entry name" value="AGR244WP"/>
    <property type="match status" value="1"/>
</dbReference>
<comment type="caution">
    <text evidence="2">The sequence shown here is derived from an EMBL/GenBank/DDBJ whole genome shotgun (WGS) entry which is preliminary data.</text>
</comment>
<feature type="transmembrane region" description="Helical" evidence="1">
    <location>
        <begin position="50"/>
        <end position="69"/>
    </location>
</feature>
<sequence>MRIPDEEDTRHMYKAATRGGIVGGAKMAIFAGLCSGLAQGFSPAYRKLTLPIKTSFVVAAVTAATVITAERRMLEYEHQKHFNETEIAKKQRRDIFENHNKG</sequence>
<dbReference type="Proteomes" id="UP000789739">
    <property type="component" value="Unassembled WGS sequence"/>
</dbReference>
<dbReference type="OrthoDB" id="10326997at2759"/>
<keyword evidence="1" id="KW-0472">Membrane</keyword>
<keyword evidence="1" id="KW-0812">Transmembrane</keyword>
<dbReference type="InterPro" id="IPR038882">
    <property type="entry name" value="Rcf3"/>
</dbReference>
<feature type="transmembrane region" description="Helical" evidence="1">
    <location>
        <begin position="20"/>
        <end position="38"/>
    </location>
</feature>
<dbReference type="EMBL" id="CAJVPI010001063">
    <property type="protein sequence ID" value="CAG8592326.1"/>
    <property type="molecule type" value="Genomic_DNA"/>
</dbReference>
<dbReference type="AlphaFoldDB" id="A0A9N9C5S9"/>
<reference evidence="2" key="1">
    <citation type="submission" date="2021-06" db="EMBL/GenBank/DDBJ databases">
        <authorList>
            <person name="Kallberg Y."/>
            <person name="Tangrot J."/>
            <person name="Rosling A."/>
        </authorList>
    </citation>
    <scope>NUCLEOTIDE SEQUENCE</scope>
    <source>
        <strain evidence="2">BR232B</strain>
    </source>
</reference>
<organism evidence="2 3">
    <name type="scientific">Paraglomus brasilianum</name>
    <dbReference type="NCBI Taxonomy" id="144538"/>
    <lineage>
        <taxon>Eukaryota</taxon>
        <taxon>Fungi</taxon>
        <taxon>Fungi incertae sedis</taxon>
        <taxon>Mucoromycota</taxon>
        <taxon>Glomeromycotina</taxon>
        <taxon>Glomeromycetes</taxon>
        <taxon>Paraglomerales</taxon>
        <taxon>Paraglomeraceae</taxon>
        <taxon>Paraglomus</taxon>
    </lineage>
</organism>
<gene>
    <name evidence="2" type="ORF">PBRASI_LOCUS7191</name>
</gene>
<keyword evidence="3" id="KW-1185">Reference proteome</keyword>
<evidence type="ECO:0000256" key="1">
    <source>
        <dbReference type="SAM" id="Phobius"/>
    </source>
</evidence>